<dbReference type="RefSeq" id="WP_035720725.1">
    <property type="nucleotide sequence ID" value="NZ_BAVS01000001.1"/>
</dbReference>
<organism evidence="1 2">
    <name type="scientific">Gracilibacillus boraciitolerans JCM 21714</name>
    <dbReference type="NCBI Taxonomy" id="1298598"/>
    <lineage>
        <taxon>Bacteria</taxon>
        <taxon>Bacillati</taxon>
        <taxon>Bacillota</taxon>
        <taxon>Bacilli</taxon>
        <taxon>Bacillales</taxon>
        <taxon>Bacillaceae</taxon>
        <taxon>Gracilibacillus</taxon>
    </lineage>
</organism>
<dbReference type="Proteomes" id="UP000019102">
    <property type="component" value="Unassembled WGS sequence"/>
</dbReference>
<comment type="caution">
    <text evidence="1">The sequence shown here is derived from an EMBL/GenBank/DDBJ whole genome shotgun (WGS) entry which is preliminary data.</text>
</comment>
<reference evidence="1 2" key="1">
    <citation type="journal article" date="2014" name="Genome Announc.">
        <title>Draft Genome Sequence of the Boron-Tolerant and Moderately Halotolerant Bacterium Gracilibacillus boraciitolerans JCM 21714T.</title>
        <authorList>
            <person name="Ahmed I."/>
            <person name="Oshima K."/>
            <person name="Suda W."/>
            <person name="Kitamura K."/>
            <person name="Iida T."/>
            <person name="Ohmori Y."/>
            <person name="Fujiwara T."/>
            <person name="Hattori M."/>
            <person name="Ohkuma M."/>
        </authorList>
    </citation>
    <scope>NUCLEOTIDE SEQUENCE [LARGE SCALE GENOMIC DNA]</scope>
    <source>
        <strain evidence="1 2">JCM 21714</strain>
    </source>
</reference>
<dbReference type="STRING" id="1298598.JCM21714_20"/>
<sequence>MVEAGQLRVYVSKKYFPIFQEISGNNLFSQNSQFFILSVFVGGEKHNLLIPLEKKNELCRAATLSEYDKTSLRALYLKKHMEMSTLKEIVEYAEKYANGGIKYLLENILQDMVLEDTEGNWQFKQKSSKELQMKLFEYVLAMTEEVPF</sequence>
<dbReference type="EMBL" id="BAVS01000001">
    <property type="protein sequence ID" value="GAE91084.1"/>
    <property type="molecule type" value="Genomic_DNA"/>
</dbReference>
<proteinExistence type="predicted"/>
<gene>
    <name evidence="1" type="ORF">JCM21714_20</name>
</gene>
<evidence type="ECO:0000313" key="2">
    <source>
        <dbReference type="Proteomes" id="UP000019102"/>
    </source>
</evidence>
<dbReference type="OrthoDB" id="2968895at2"/>
<dbReference type="AlphaFoldDB" id="W4VEA4"/>
<accession>W4VEA4</accession>
<name>W4VEA4_9BACI</name>
<evidence type="ECO:0000313" key="1">
    <source>
        <dbReference type="EMBL" id="GAE91084.1"/>
    </source>
</evidence>
<protein>
    <submittedName>
        <fullName evidence="1">Uncharacterized protein</fullName>
    </submittedName>
</protein>
<keyword evidence="2" id="KW-1185">Reference proteome</keyword>